<reference evidence="2" key="1">
    <citation type="journal article" date="2022" name="Int. J. Syst. Evol. Microbiol.">
        <title>Granulimonas faecalis gen. nov., sp. nov., and Leptogranulimonas caecicola gen. nov., sp. nov., novel lactate-producing Atopobiaceae bacteria isolated from mouse intestines, and an emended description of the family Atopobiaceae.</title>
        <authorList>
            <person name="Morinaga K."/>
            <person name="Kusada H."/>
            <person name="Sakamoto S."/>
            <person name="Murakami T."/>
            <person name="Toyoda A."/>
            <person name="Mori H."/>
            <person name="Meng X.Y."/>
            <person name="Takashino M."/>
            <person name="Murotomi K."/>
            <person name="Tamaki H."/>
        </authorList>
    </citation>
    <scope>NUCLEOTIDE SEQUENCE</scope>
    <source>
        <strain evidence="2">OPF53</strain>
    </source>
</reference>
<feature type="region of interest" description="Disordered" evidence="1">
    <location>
        <begin position="1"/>
        <end position="130"/>
    </location>
</feature>
<sequence length="130" mass="14352">MVEEPQAPKPWPGDLQDPYPGRKTYPPKPTHWTPRDTPEIASNRPPRNLDFGRDPTTGLGEAPQVDRGRARRAYRATAKALRATEEDRTAGKGPTNLRLDITTGSRDPHHGGPHLDGDARCEATKDARTV</sequence>
<gene>
    <name evidence="2" type="ORF">ATOP_18460</name>
</gene>
<dbReference type="AlphaFoldDB" id="A0AAV5B7G0"/>
<dbReference type="Proteomes" id="UP001055025">
    <property type="component" value="Unassembled WGS sequence"/>
</dbReference>
<name>A0AAV5B7G0_9ACTN</name>
<dbReference type="EMBL" id="BQKC01000002">
    <property type="protein sequence ID" value="GJM56191.1"/>
    <property type="molecule type" value="Genomic_DNA"/>
</dbReference>
<comment type="caution">
    <text evidence="2">The sequence shown here is derived from an EMBL/GenBank/DDBJ whole genome shotgun (WGS) entry which is preliminary data.</text>
</comment>
<feature type="compositionally biased region" description="Basic and acidic residues" evidence="1">
    <location>
        <begin position="106"/>
        <end position="130"/>
    </location>
</feature>
<evidence type="ECO:0000313" key="2">
    <source>
        <dbReference type="EMBL" id="GJM56191.1"/>
    </source>
</evidence>
<keyword evidence="3" id="KW-1185">Reference proteome</keyword>
<proteinExistence type="predicted"/>
<accession>A0AAV5B7G0</accession>
<evidence type="ECO:0000256" key="1">
    <source>
        <dbReference type="SAM" id="MobiDB-lite"/>
    </source>
</evidence>
<protein>
    <submittedName>
        <fullName evidence="2">Uncharacterized protein</fullName>
    </submittedName>
</protein>
<organism evidence="2 3">
    <name type="scientific">Granulimonas faecalis</name>
    <dbReference type="NCBI Taxonomy" id="2894155"/>
    <lineage>
        <taxon>Bacteria</taxon>
        <taxon>Bacillati</taxon>
        <taxon>Actinomycetota</taxon>
        <taxon>Coriobacteriia</taxon>
        <taxon>Coriobacteriales</taxon>
        <taxon>Kribbibacteriaceae</taxon>
        <taxon>Granulimonas</taxon>
    </lineage>
</organism>
<evidence type="ECO:0000313" key="3">
    <source>
        <dbReference type="Proteomes" id="UP001055025"/>
    </source>
</evidence>